<keyword evidence="1" id="KW-0732">Signal</keyword>
<evidence type="ECO:0000256" key="1">
    <source>
        <dbReference type="SAM" id="SignalP"/>
    </source>
</evidence>
<sequence length="153" mass="17283">MMMMMMMAMVIAIRMAENKPEGMDEARDIEDKCQKKIDPELITATSVYEYSKGLQYGSLGAGDLDSNVELFLTLVPMTKHSKRIYFRAMVAPIDAQTSRCRHIVIQDQPPDRVPQMSHLVRSHFHHQSLGNLLSSSINVKVHLTAVHKISSLT</sequence>
<accession>A0A0K0DQJ0</accession>
<organism evidence="2 3">
    <name type="scientific">Angiostrongylus cantonensis</name>
    <name type="common">Rat lungworm</name>
    <dbReference type="NCBI Taxonomy" id="6313"/>
    <lineage>
        <taxon>Eukaryota</taxon>
        <taxon>Metazoa</taxon>
        <taxon>Ecdysozoa</taxon>
        <taxon>Nematoda</taxon>
        <taxon>Chromadorea</taxon>
        <taxon>Rhabditida</taxon>
        <taxon>Rhabditina</taxon>
        <taxon>Rhabditomorpha</taxon>
        <taxon>Strongyloidea</taxon>
        <taxon>Metastrongylidae</taxon>
        <taxon>Angiostrongylus</taxon>
    </lineage>
</organism>
<feature type="signal peptide" evidence="1">
    <location>
        <begin position="1"/>
        <end position="18"/>
    </location>
</feature>
<feature type="chain" id="PRO_5005326947" evidence="1">
    <location>
        <begin position="19"/>
        <end position="153"/>
    </location>
</feature>
<dbReference type="WBParaSite" id="ACAC_0001402901-mRNA-1">
    <property type="protein sequence ID" value="ACAC_0001402901-mRNA-1"/>
    <property type="gene ID" value="ACAC_0001402901"/>
</dbReference>
<reference evidence="3" key="2">
    <citation type="submission" date="2017-02" db="UniProtKB">
        <authorList>
            <consortium name="WormBaseParasite"/>
        </authorList>
    </citation>
    <scope>IDENTIFICATION</scope>
</reference>
<protein>
    <submittedName>
        <fullName evidence="3">Cystatin domain-containing protein</fullName>
    </submittedName>
</protein>
<name>A0A0K0DQJ0_ANGCA</name>
<proteinExistence type="predicted"/>
<reference evidence="2" key="1">
    <citation type="submission" date="2012-09" db="EMBL/GenBank/DDBJ databases">
        <authorList>
            <person name="Martin A.A."/>
        </authorList>
    </citation>
    <scope>NUCLEOTIDE SEQUENCE</scope>
</reference>
<keyword evidence="2" id="KW-1185">Reference proteome</keyword>
<dbReference type="Proteomes" id="UP000035642">
    <property type="component" value="Unassembled WGS sequence"/>
</dbReference>
<evidence type="ECO:0000313" key="3">
    <source>
        <dbReference type="WBParaSite" id="ACAC_0001402901-mRNA-1"/>
    </source>
</evidence>
<dbReference type="AlphaFoldDB" id="A0A0K0DQJ0"/>
<evidence type="ECO:0000313" key="2">
    <source>
        <dbReference type="Proteomes" id="UP000035642"/>
    </source>
</evidence>